<evidence type="ECO:0000313" key="3">
    <source>
        <dbReference type="Proteomes" id="UP000271974"/>
    </source>
</evidence>
<dbReference type="EMBL" id="RQTK01000527">
    <property type="protein sequence ID" value="RUS78180.1"/>
    <property type="molecule type" value="Genomic_DNA"/>
</dbReference>
<name>A0A3S1B996_ELYCH</name>
<feature type="non-terminal residue" evidence="2">
    <location>
        <position position="1"/>
    </location>
</feature>
<proteinExistence type="predicted"/>
<dbReference type="Proteomes" id="UP000271974">
    <property type="component" value="Unassembled WGS sequence"/>
</dbReference>
<evidence type="ECO:0000256" key="1">
    <source>
        <dbReference type="SAM" id="Phobius"/>
    </source>
</evidence>
<sequence>AFDLKTGACDNTSSLYSLTTCRCEKLRTDTYRIRHNIVASHETSEQSVFMMWPGDPDILSEKFVLPKVRDHSLSCPGLLKIDNLSYALSYIRLAFVTVLVVVLGARWMWKTDDTKLAKHHKP</sequence>
<gene>
    <name evidence="2" type="ORF">EGW08_014068</name>
</gene>
<organism evidence="2 3">
    <name type="scientific">Elysia chlorotica</name>
    <name type="common">Eastern emerald elysia</name>
    <name type="synonym">Sea slug</name>
    <dbReference type="NCBI Taxonomy" id="188477"/>
    <lineage>
        <taxon>Eukaryota</taxon>
        <taxon>Metazoa</taxon>
        <taxon>Spiralia</taxon>
        <taxon>Lophotrochozoa</taxon>
        <taxon>Mollusca</taxon>
        <taxon>Gastropoda</taxon>
        <taxon>Heterobranchia</taxon>
        <taxon>Euthyneura</taxon>
        <taxon>Panpulmonata</taxon>
        <taxon>Sacoglossa</taxon>
        <taxon>Placobranchoidea</taxon>
        <taxon>Plakobranchidae</taxon>
        <taxon>Elysia</taxon>
    </lineage>
</organism>
<protein>
    <submittedName>
        <fullName evidence="2">Uncharacterized protein</fullName>
    </submittedName>
</protein>
<comment type="caution">
    <text evidence="2">The sequence shown here is derived from an EMBL/GenBank/DDBJ whole genome shotgun (WGS) entry which is preliminary data.</text>
</comment>
<reference evidence="2 3" key="1">
    <citation type="submission" date="2019-01" db="EMBL/GenBank/DDBJ databases">
        <title>A draft genome assembly of the solar-powered sea slug Elysia chlorotica.</title>
        <authorList>
            <person name="Cai H."/>
            <person name="Li Q."/>
            <person name="Fang X."/>
            <person name="Li J."/>
            <person name="Curtis N.E."/>
            <person name="Altenburger A."/>
            <person name="Shibata T."/>
            <person name="Feng M."/>
            <person name="Maeda T."/>
            <person name="Schwartz J.A."/>
            <person name="Shigenobu S."/>
            <person name="Lundholm N."/>
            <person name="Nishiyama T."/>
            <person name="Yang H."/>
            <person name="Hasebe M."/>
            <person name="Li S."/>
            <person name="Pierce S.K."/>
            <person name="Wang J."/>
        </authorList>
    </citation>
    <scope>NUCLEOTIDE SEQUENCE [LARGE SCALE GENOMIC DNA]</scope>
    <source>
        <strain evidence="2">EC2010</strain>
        <tissue evidence="2">Whole organism of an adult</tissue>
    </source>
</reference>
<feature type="transmembrane region" description="Helical" evidence="1">
    <location>
        <begin position="90"/>
        <end position="109"/>
    </location>
</feature>
<keyword evidence="1" id="KW-0472">Membrane</keyword>
<keyword evidence="1" id="KW-0812">Transmembrane</keyword>
<dbReference type="OrthoDB" id="10675951at2759"/>
<accession>A0A3S1B996</accession>
<keyword evidence="1" id="KW-1133">Transmembrane helix</keyword>
<dbReference type="AlphaFoldDB" id="A0A3S1B996"/>
<keyword evidence="3" id="KW-1185">Reference proteome</keyword>
<evidence type="ECO:0000313" key="2">
    <source>
        <dbReference type="EMBL" id="RUS78180.1"/>
    </source>
</evidence>